<keyword evidence="3" id="KW-1185">Reference proteome</keyword>
<keyword evidence="1" id="KW-0472">Membrane</keyword>
<accession>A0AAD3T5C7</accession>
<evidence type="ECO:0000313" key="3">
    <source>
        <dbReference type="Proteomes" id="UP001279734"/>
    </source>
</evidence>
<sequence length="309" mass="33661">MGGWQVKWLQVGGVICLQQLHCSAHHGSHYTNRLADSVIKGLFVCVAKFAIGNFMAVAAVSLLFFKVLVLGFHGCRLWSTKLKSEAKCNSVVLPVTTSSELNTIAVNFLVASVRAEFLKLIAPVVSTPAESTKGHFRVHHPSSFYACRIFYGGVLSIGRLQLDLLQVWLSAPNVQPNVPPQAASSAPNLKPSITPQASLGVVAAHNLLANWLLFLEQEVQCLASYYIRPEVIEALLARAIVAMEGVSAAKDSARESELTLRRAIATEGELGRPHRPSFVLRSLECGSEQRRLALSLLGTMKMAVKFFDN</sequence>
<dbReference type="EMBL" id="BSYO01000025">
    <property type="protein sequence ID" value="GMH23032.1"/>
    <property type="molecule type" value="Genomic_DNA"/>
</dbReference>
<gene>
    <name evidence="2" type="ORF">Nepgr_024875</name>
</gene>
<dbReference type="AlphaFoldDB" id="A0AAD3T5C7"/>
<feature type="transmembrane region" description="Helical" evidence="1">
    <location>
        <begin position="50"/>
        <end position="72"/>
    </location>
</feature>
<proteinExistence type="predicted"/>
<protein>
    <submittedName>
        <fullName evidence="2">Uncharacterized protein</fullName>
    </submittedName>
</protein>
<organism evidence="2 3">
    <name type="scientific">Nepenthes gracilis</name>
    <name type="common">Slender pitcher plant</name>
    <dbReference type="NCBI Taxonomy" id="150966"/>
    <lineage>
        <taxon>Eukaryota</taxon>
        <taxon>Viridiplantae</taxon>
        <taxon>Streptophyta</taxon>
        <taxon>Embryophyta</taxon>
        <taxon>Tracheophyta</taxon>
        <taxon>Spermatophyta</taxon>
        <taxon>Magnoliopsida</taxon>
        <taxon>eudicotyledons</taxon>
        <taxon>Gunneridae</taxon>
        <taxon>Pentapetalae</taxon>
        <taxon>Caryophyllales</taxon>
        <taxon>Nepenthaceae</taxon>
        <taxon>Nepenthes</taxon>
    </lineage>
</organism>
<reference evidence="2" key="1">
    <citation type="submission" date="2023-05" db="EMBL/GenBank/DDBJ databases">
        <title>Nepenthes gracilis genome sequencing.</title>
        <authorList>
            <person name="Fukushima K."/>
        </authorList>
    </citation>
    <scope>NUCLEOTIDE SEQUENCE</scope>
    <source>
        <strain evidence="2">SING2019-196</strain>
    </source>
</reference>
<comment type="caution">
    <text evidence="2">The sequence shown here is derived from an EMBL/GenBank/DDBJ whole genome shotgun (WGS) entry which is preliminary data.</text>
</comment>
<name>A0AAD3T5C7_NEPGR</name>
<dbReference type="Proteomes" id="UP001279734">
    <property type="component" value="Unassembled WGS sequence"/>
</dbReference>
<evidence type="ECO:0000313" key="2">
    <source>
        <dbReference type="EMBL" id="GMH23032.1"/>
    </source>
</evidence>
<evidence type="ECO:0000256" key="1">
    <source>
        <dbReference type="SAM" id="Phobius"/>
    </source>
</evidence>
<keyword evidence="1" id="KW-1133">Transmembrane helix</keyword>
<keyword evidence="1" id="KW-0812">Transmembrane</keyword>